<evidence type="ECO:0000256" key="6">
    <source>
        <dbReference type="ARBA" id="ARBA00023242"/>
    </source>
</evidence>
<feature type="domain" description="Myb-like" evidence="8">
    <location>
        <begin position="62"/>
        <end position="112"/>
    </location>
</feature>
<dbReference type="InterPro" id="IPR009057">
    <property type="entry name" value="Homeodomain-like_sf"/>
</dbReference>
<evidence type="ECO:0000259" key="9">
    <source>
        <dbReference type="PROSITE" id="PS51294"/>
    </source>
</evidence>
<dbReference type="PANTHER" id="PTHR47994:SF5">
    <property type="entry name" value="F14D16.11-RELATED"/>
    <property type="match status" value="1"/>
</dbReference>
<evidence type="ECO:0000256" key="7">
    <source>
        <dbReference type="ARBA" id="ARBA00062314"/>
    </source>
</evidence>
<feature type="domain" description="HTH myb-type" evidence="9">
    <location>
        <begin position="9"/>
        <end position="65"/>
    </location>
</feature>
<dbReference type="InterPro" id="IPR001005">
    <property type="entry name" value="SANT/Myb"/>
</dbReference>
<dbReference type="STRING" id="3885.V7C5Z1"/>
<evidence type="ECO:0000256" key="1">
    <source>
        <dbReference type="ARBA" id="ARBA00004123"/>
    </source>
</evidence>
<keyword evidence="6" id="KW-0539">Nucleus</keyword>
<keyword evidence="2" id="KW-0677">Repeat</keyword>
<dbReference type="SUPFAM" id="SSF46689">
    <property type="entry name" value="Homeodomain-like"/>
    <property type="match status" value="1"/>
</dbReference>
<evidence type="ECO:0000313" key="10">
    <source>
        <dbReference type="EMBL" id="ESW25559.1"/>
    </source>
</evidence>
<dbReference type="eggNOG" id="KOG0048">
    <property type="taxonomic scope" value="Eukaryota"/>
</dbReference>
<name>V7C5Z1_PHAVU</name>
<dbReference type="SMR" id="V7C5Z1"/>
<proteinExistence type="predicted"/>
<dbReference type="AlphaFoldDB" id="V7C5Z1"/>
<keyword evidence="11" id="KW-1185">Reference proteome</keyword>
<feature type="domain" description="HTH myb-type" evidence="9">
    <location>
        <begin position="66"/>
        <end position="116"/>
    </location>
</feature>
<keyword evidence="4" id="KW-0238">DNA-binding</keyword>
<evidence type="ECO:0000256" key="2">
    <source>
        <dbReference type="ARBA" id="ARBA00022737"/>
    </source>
</evidence>
<dbReference type="GO" id="GO:0005634">
    <property type="term" value="C:nucleus"/>
    <property type="evidence" value="ECO:0007669"/>
    <property type="project" value="UniProtKB-SubCell"/>
</dbReference>
<evidence type="ECO:0000256" key="5">
    <source>
        <dbReference type="ARBA" id="ARBA00023163"/>
    </source>
</evidence>
<comment type="subunit">
    <text evidence="7">Can form complexes with MYC2, MYC3 or MYC4.</text>
</comment>
<evidence type="ECO:0000313" key="11">
    <source>
        <dbReference type="Proteomes" id="UP000000226"/>
    </source>
</evidence>
<reference evidence="11" key="1">
    <citation type="journal article" date="2014" name="Nat. Genet.">
        <title>A reference genome for common bean and genome-wide analysis of dual domestications.</title>
        <authorList>
            <person name="Schmutz J."/>
            <person name="McClean P.E."/>
            <person name="Mamidi S."/>
            <person name="Wu G.A."/>
            <person name="Cannon S.B."/>
            <person name="Grimwood J."/>
            <person name="Jenkins J."/>
            <person name="Shu S."/>
            <person name="Song Q."/>
            <person name="Chavarro C."/>
            <person name="Torres-Torres M."/>
            <person name="Geffroy V."/>
            <person name="Moghaddam S.M."/>
            <person name="Gao D."/>
            <person name="Abernathy B."/>
            <person name="Barry K."/>
            <person name="Blair M."/>
            <person name="Brick M.A."/>
            <person name="Chovatia M."/>
            <person name="Gepts P."/>
            <person name="Goodstein D.M."/>
            <person name="Gonzales M."/>
            <person name="Hellsten U."/>
            <person name="Hyten D.L."/>
            <person name="Jia G."/>
            <person name="Kelly J.D."/>
            <person name="Kudrna D."/>
            <person name="Lee R."/>
            <person name="Richard M.M."/>
            <person name="Miklas P.N."/>
            <person name="Osorno J.M."/>
            <person name="Rodrigues J."/>
            <person name="Thareau V."/>
            <person name="Urrea C.A."/>
            <person name="Wang M."/>
            <person name="Yu Y."/>
            <person name="Zhang M."/>
            <person name="Wing R.A."/>
            <person name="Cregan P.B."/>
            <person name="Rokhsar D.S."/>
            <person name="Jackson S.A."/>
        </authorList>
    </citation>
    <scope>NUCLEOTIDE SEQUENCE [LARGE SCALE GENOMIC DNA]</scope>
    <source>
        <strain evidence="11">cv. G19833</strain>
    </source>
</reference>
<evidence type="ECO:0000259" key="8">
    <source>
        <dbReference type="PROSITE" id="PS50090"/>
    </source>
</evidence>
<dbReference type="FunFam" id="1.10.10.60:FF:000001">
    <property type="entry name" value="MYB-related transcription factor"/>
    <property type="match status" value="1"/>
</dbReference>
<accession>V7C5Z1</accession>
<dbReference type="OrthoDB" id="2143914at2759"/>
<dbReference type="OMA" id="AKCESIQ"/>
<organism evidence="10 11">
    <name type="scientific">Phaseolus vulgaris</name>
    <name type="common">Kidney bean</name>
    <name type="synonym">French bean</name>
    <dbReference type="NCBI Taxonomy" id="3885"/>
    <lineage>
        <taxon>Eukaryota</taxon>
        <taxon>Viridiplantae</taxon>
        <taxon>Streptophyta</taxon>
        <taxon>Embryophyta</taxon>
        <taxon>Tracheophyta</taxon>
        <taxon>Spermatophyta</taxon>
        <taxon>Magnoliopsida</taxon>
        <taxon>eudicotyledons</taxon>
        <taxon>Gunneridae</taxon>
        <taxon>Pentapetalae</taxon>
        <taxon>rosids</taxon>
        <taxon>fabids</taxon>
        <taxon>Fabales</taxon>
        <taxon>Fabaceae</taxon>
        <taxon>Papilionoideae</taxon>
        <taxon>50 kb inversion clade</taxon>
        <taxon>NPAAA clade</taxon>
        <taxon>indigoferoid/millettioid clade</taxon>
        <taxon>Phaseoleae</taxon>
        <taxon>Phaseolus</taxon>
    </lineage>
</organism>
<dbReference type="GO" id="GO:0000976">
    <property type="term" value="F:transcription cis-regulatory region binding"/>
    <property type="evidence" value="ECO:0007669"/>
    <property type="project" value="UniProtKB-ARBA"/>
</dbReference>
<comment type="subcellular location">
    <subcellularLocation>
        <location evidence="1">Nucleus</location>
    </subcellularLocation>
</comment>
<dbReference type="FunFam" id="1.10.10.60:FF:000394">
    <property type="entry name" value="MYB transcription factor"/>
    <property type="match status" value="1"/>
</dbReference>
<protein>
    <submittedName>
        <fullName evidence="10">Uncharacterized protein</fullName>
    </submittedName>
</protein>
<dbReference type="Proteomes" id="UP000000226">
    <property type="component" value="Chromosome 3"/>
</dbReference>
<evidence type="ECO:0000256" key="3">
    <source>
        <dbReference type="ARBA" id="ARBA00023015"/>
    </source>
</evidence>
<gene>
    <name evidence="10" type="ORF">PHAVU_003G046300g</name>
</gene>
<evidence type="ECO:0000256" key="4">
    <source>
        <dbReference type="ARBA" id="ARBA00023125"/>
    </source>
</evidence>
<dbReference type="Gramene" id="ESW25559">
    <property type="protein sequence ID" value="ESW25559"/>
    <property type="gene ID" value="PHAVU_003G046300g"/>
</dbReference>
<dbReference type="CDD" id="cd00167">
    <property type="entry name" value="SANT"/>
    <property type="match status" value="2"/>
</dbReference>
<dbReference type="GO" id="GO:0080090">
    <property type="term" value="P:regulation of primary metabolic process"/>
    <property type="evidence" value="ECO:0007669"/>
    <property type="project" value="UniProtKB-ARBA"/>
</dbReference>
<sequence length="293" mass="33009">MGRKACCENLGLKKGPWTPEEDKKLLDYVGKHGHRNWRLVPAKAGLERCGKSCRLRWINYLKPDIKRGNFSTEEDHTIIKLHALLGNKWSIIAAHLPQRTDNEIKNYWKTNIKKRLIGMGLDPITHKTIKQNTFECCGDGQDQSKDTINIRHVAQWERARLEAEARGSMLQVGSGSSNLSGLILSKIPTQPCLSSHSVSTEHKRVHNMYALVLTTNHDFRSSVSTLSIPKLPAVSNIPQITNTESLLTYKADNNVMEGCVSNLQDDDIMVAVEAFRTARSEGIEELFNEFTSM</sequence>
<dbReference type="PANTHER" id="PTHR47994">
    <property type="entry name" value="F14D16.11-RELATED"/>
    <property type="match status" value="1"/>
</dbReference>
<dbReference type="PROSITE" id="PS50090">
    <property type="entry name" value="MYB_LIKE"/>
    <property type="match status" value="2"/>
</dbReference>
<dbReference type="Pfam" id="PF00249">
    <property type="entry name" value="Myb_DNA-binding"/>
    <property type="match status" value="2"/>
</dbReference>
<dbReference type="GO" id="GO:0051707">
    <property type="term" value="P:response to other organism"/>
    <property type="evidence" value="ECO:0007669"/>
    <property type="project" value="UniProtKB-ARBA"/>
</dbReference>
<keyword evidence="3" id="KW-0805">Transcription regulation</keyword>
<dbReference type="EMBL" id="CM002290">
    <property type="protein sequence ID" value="ESW25559.1"/>
    <property type="molecule type" value="Genomic_DNA"/>
</dbReference>
<dbReference type="SMART" id="SM00717">
    <property type="entry name" value="SANT"/>
    <property type="match status" value="2"/>
</dbReference>
<dbReference type="InterPro" id="IPR017930">
    <property type="entry name" value="Myb_dom"/>
</dbReference>
<dbReference type="PROSITE" id="PS51294">
    <property type="entry name" value="HTH_MYB"/>
    <property type="match status" value="2"/>
</dbReference>
<keyword evidence="5" id="KW-0804">Transcription</keyword>
<dbReference type="Gene3D" id="1.10.10.60">
    <property type="entry name" value="Homeodomain-like"/>
    <property type="match status" value="2"/>
</dbReference>
<feature type="domain" description="Myb-like" evidence="8">
    <location>
        <begin position="9"/>
        <end position="61"/>
    </location>
</feature>
<dbReference type="InterPro" id="IPR015495">
    <property type="entry name" value="Myb_TF_plants"/>
</dbReference>